<reference evidence="1" key="2">
    <citation type="submission" date="2014-05" db="EMBL/GenBank/DDBJ databases">
        <title>The genome and life-stage specific transcriptomes of Globodera pallida elucidate key aspects of plant parasitism by a cyst nematode.</title>
        <authorList>
            <person name="Cotton J.A."/>
            <person name="Lilley C.J."/>
            <person name="Jones L.M."/>
            <person name="Kikuchi T."/>
            <person name="Reid A.J."/>
            <person name="Thorpe P."/>
            <person name="Tsai I.J."/>
            <person name="Beasley H."/>
            <person name="Blok V."/>
            <person name="Cock P.J.A."/>
            <person name="Van den Akker S.E."/>
            <person name="Holroyd N."/>
            <person name="Hunt M."/>
            <person name="Mantelin S."/>
            <person name="Naghra H."/>
            <person name="Pain A."/>
            <person name="Palomares-Rius J.E."/>
            <person name="Zarowiecki M."/>
            <person name="Berriman M."/>
            <person name="Jones J.T."/>
            <person name="Urwin P.E."/>
        </authorList>
    </citation>
    <scope>NUCLEOTIDE SEQUENCE [LARGE SCALE GENOMIC DNA]</scope>
    <source>
        <strain evidence="1">Lindley</strain>
    </source>
</reference>
<organism evidence="1 2">
    <name type="scientific">Globodera pallida</name>
    <name type="common">Potato cyst nematode worm</name>
    <name type="synonym">Heterodera pallida</name>
    <dbReference type="NCBI Taxonomy" id="36090"/>
    <lineage>
        <taxon>Eukaryota</taxon>
        <taxon>Metazoa</taxon>
        <taxon>Ecdysozoa</taxon>
        <taxon>Nematoda</taxon>
        <taxon>Chromadorea</taxon>
        <taxon>Rhabditida</taxon>
        <taxon>Tylenchina</taxon>
        <taxon>Tylenchomorpha</taxon>
        <taxon>Tylenchoidea</taxon>
        <taxon>Heteroderidae</taxon>
        <taxon>Heteroderinae</taxon>
        <taxon>Globodera</taxon>
    </lineage>
</organism>
<proteinExistence type="predicted"/>
<reference evidence="1" key="1">
    <citation type="submission" date="2013-12" db="EMBL/GenBank/DDBJ databases">
        <authorList>
            <person name="Aslett M."/>
        </authorList>
    </citation>
    <scope>NUCLEOTIDE SEQUENCE [LARGE SCALE GENOMIC DNA]</scope>
    <source>
        <strain evidence="1">Lindley</strain>
    </source>
</reference>
<protein>
    <submittedName>
        <fullName evidence="2">3-methyladenine DNA glycosylase</fullName>
    </submittedName>
</protein>
<keyword evidence="1" id="KW-1185">Reference proteome</keyword>
<accession>A0A183CTF9</accession>
<sequence length="28" mass="2766">ITEAGLLWRGSTIALSVGADPQGGPELG</sequence>
<name>A0A183CTF9_GLOPA</name>
<dbReference type="AlphaFoldDB" id="A0A183CTF9"/>
<dbReference type="Proteomes" id="UP000050741">
    <property type="component" value="Unassembled WGS sequence"/>
</dbReference>
<evidence type="ECO:0000313" key="2">
    <source>
        <dbReference type="WBParaSite" id="GPLIN_001616700"/>
    </source>
</evidence>
<reference evidence="2" key="3">
    <citation type="submission" date="2016-06" db="UniProtKB">
        <authorList>
            <consortium name="WormBaseParasite"/>
        </authorList>
    </citation>
    <scope>IDENTIFICATION</scope>
</reference>
<evidence type="ECO:0000313" key="1">
    <source>
        <dbReference type="Proteomes" id="UP000050741"/>
    </source>
</evidence>
<dbReference type="WBParaSite" id="GPLIN_001616700">
    <property type="protein sequence ID" value="GPLIN_001616700"/>
    <property type="gene ID" value="GPLIN_001616700"/>
</dbReference>